<evidence type="ECO:0000313" key="3">
    <source>
        <dbReference type="Proteomes" id="UP000735302"/>
    </source>
</evidence>
<evidence type="ECO:0000256" key="1">
    <source>
        <dbReference type="SAM" id="MobiDB-lite"/>
    </source>
</evidence>
<evidence type="ECO:0000313" key="2">
    <source>
        <dbReference type="EMBL" id="GFO00009.1"/>
    </source>
</evidence>
<feature type="region of interest" description="Disordered" evidence="1">
    <location>
        <begin position="1"/>
        <end position="34"/>
    </location>
</feature>
<name>A0AAV4A090_9GAST</name>
<proteinExistence type="predicted"/>
<accession>A0AAV4A090</accession>
<organism evidence="2 3">
    <name type="scientific">Plakobranchus ocellatus</name>
    <dbReference type="NCBI Taxonomy" id="259542"/>
    <lineage>
        <taxon>Eukaryota</taxon>
        <taxon>Metazoa</taxon>
        <taxon>Spiralia</taxon>
        <taxon>Lophotrochozoa</taxon>
        <taxon>Mollusca</taxon>
        <taxon>Gastropoda</taxon>
        <taxon>Heterobranchia</taxon>
        <taxon>Euthyneura</taxon>
        <taxon>Panpulmonata</taxon>
        <taxon>Sacoglossa</taxon>
        <taxon>Placobranchoidea</taxon>
        <taxon>Plakobranchidae</taxon>
        <taxon>Plakobranchus</taxon>
    </lineage>
</organism>
<dbReference type="EMBL" id="BLXT01003024">
    <property type="protein sequence ID" value="GFO00009.1"/>
    <property type="molecule type" value="Genomic_DNA"/>
</dbReference>
<dbReference type="Proteomes" id="UP000735302">
    <property type="component" value="Unassembled WGS sequence"/>
</dbReference>
<gene>
    <name evidence="2" type="ORF">PoB_002651400</name>
</gene>
<protein>
    <submittedName>
        <fullName evidence="2">Uncharacterized protein</fullName>
    </submittedName>
</protein>
<comment type="caution">
    <text evidence="2">The sequence shown here is derived from an EMBL/GenBank/DDBJ whole genome shotgun (WGS) entry which is preliminary data.</text>
</comment>
<feature type="compositionally biased region" description="Low complexity" evidence="1">
    <location>
        <begin position="1"/>
        <end position="15"/>
    </location>
</feature>
<keyword evidence="3" id="KW-1185">Reference proteome</keyword>
<reference evidence="2 3" key="1">
    <citation type="journal article" date="2021" name="Elife">
        <title>Chloroplast acquisition without the gene transfer in kleptoplastic sea slugs, Plakobranchus ocellatus.</title>
        <authorList>
            <person name="Maeda T."/>
            <person name="Takahashi S."/>
            <person name="Yoshida T."/>
            <person name="Shimamura S."/>
            <person name="Takaki Y."/>
            <person name="Nagai Y."/>
            <person name="Toyoda A."/>
            <person name="Suzuki Y."/>
            <person name="Arimoto A."/>
            <person name="Ishii H."/>
            <person name="Satoh N."/>
            <person name="Nishiyama T."/>
            <person name="Hasebe M."/>
            <person name="Maruyama T."/>
            <person name="Minagawa J."/>
            <person name="Obokata J."/>
            <person name="Shigenobu S."/>
        </authorList>
    </citation>
    <scope>NUCLEOTIDE SEQUENCE [LARGE SCALE GENOMIC DNA]</scope>
</reference>
<dbReference type="AlphaFoldDB" id="A0AAV4A090"/>
<sequence>MIVSVVSDSGNGSNDSSEDGCGSDGNNDGDDRDGDVCVFPLHDKVISGFQALRQAKAPIAGLEPEAEGCRYQGGLASPCATDAPMKAR</sequence>